<organism evidence="2 3">
    <name type="scientific">Pseudoxanthomonas winnipegensis</name>
    <dbReference type="NCBI Taxonomy" id="2480810"/>
    <lineage>
        <taxon>Bacteria</taxon>
        <taxon>Pseudomonadati</taxon>
        <taxon>Pseudomonadota</taxon>
        <taxon>Gammaproteobacteria</taxon>
        <taxon>Lysobacterales</taxon>
        <taxon>Lysobacteraceae</taxon>
        <taxon>Pseudoxanthomonas</taxon>
    </lineage>
</organism>
<reference evidence="2 3" key="1">
    <citation type="submission" date="2019-02" db="EMBL/GenBank/DDBJ databases">
        <title>WGS of Pseudoxanthomonas species novum from clinical isolates.</title>
        <authorList>
            <person name="Bernier A.-M."/>
            <person name="Bernard K."/>
            <person name="Vachon A."/>
        </authorList>
    </citation>
    <scope>NUCLEOTIDE SEQUENCE [LARGE SCALE GENOMIC DNA]</scope>
    <source>
        <strain evidence="2 3">NML130969</strain>
    </source>
</reference>
<name>A0A4Q8M469_9GAMM</name>
<dbReference type="AlphaFoldDB" id="A0A4Q8M469"/>
<gene>
    <name evidence="2" type="ORF">EA655_11450</name>
</gene>
<sequence length="243" mass="28605">MTDLIPTVNFADLLSKQEEFNARFQQITTDIRSLEKDMVPYGARLGNFMGILKCERNQDPNEWFHMEVQKFMWRHLMEHSNLMQEMDCHTAASWRTQVTVGNIPELTYENICATFEELFAKRQELRQNCIRMIYQRLSWCPKTNLPKPLQNKVVSKIAERHITQAAGVIELVRLMHEYDGKPVDPFTKFDRSKNHDVYIKYIQVKPYPRAGTVHLIFDRMDLIDKINQEMLLLYPKILGGPNA</sequence>
<dbReference type="Pfam" id="PF13708">
    <property type="entry name" value="DUF4942"/>
    <property type="match status" value="1"/>
</dbReference>
<evidence type="ECO:0000259" key="1">
    <source>
        <dbReference type="Pfam" id="PF13708"/>
    </source>
</evidence>
<evidence type="ECO:0000313" key="2">
    <source>
        <dbReference type="EMBL" id="TAA41550.1"/>
    </source>
</evidence>
<dbReference type="RefSeq" id="WP_130534709.1">
    <property type="nucleotide sequence ID" value="NZ_SHMG01000006.1"/>
</dbReference>
<dbReference type="OrthoDB" id="6477274at2"/>
<dbReference type="EMBL" id="SHMG01000006">
    <property type="protein sequence ID" value="TAA41550.1"/>
    <property type="molecule type" value="Genomic_DNA"/>
</dbReference>
<accession>A0A4Q8M469</accession>
<protein>
    <submittedName>
        <fullName evidence="2">DUF4942 domain-containing protein</fullName>
    </submittedName>
</protein>
<dbReference type="InterPro" id="IPR031339">
    <property type="entry name" value="DUF4942"/>
</dbReference>
<evidence type="ECO:0000313" key="3">
    <source>
        <dbReference type="Proteomes" id="UP000294164"/>
    </source>
</evidence>
<comment type="caution">
    <text evidence="2">The sequence shown here is derived from an EMBL/GenBank/DDBJ whole genome shotgun (WGS) entry which is preliminary data.</text>
</comment>
<feature type="domain" description="DUF4942" evidence="1">
    <location>
        <begin position="68"/>
        <end position="228"/>
    </location>
</feature>
<dbReference type="Proteomes" id="UP000294164">
    <property type="component" value="Unassembled WGS sequence"/>
</dbReference>
<proteinExistence type="predicted"/>